<organism evidence="1 2">
    <name type="scientific">Prorocentrum cordatum</name>
    <dbReference type="NCBI Taxonomy" id="2364126"/>
    <lineage>
        <taxon>Eukaryota</taxon>
        <taxon>Sar</taxon>
        <taxon>Alveolata</taxon>
        <taxon>Dinophyceae</taxon>
        <taxon>Prorocentrales</taxon>
        <taxon>Prorocentraceae</taxon>
        <taxon>Prorocentrum</taxon>
    </lineage>
</organism>
<gene>
    <name evidence="1" type="ORF">PCOR1329_LOCUS53795</name>
</gene>
<dbReference type="Proteomes" id="UP001189429">
    <property type="component" value="Unassembled WGS sequence"/>
</dbReference>
<protein>
    <submittedName>
        <fullName evidence="1">Uncharacterized protein</fullName>
    </submittedName>
</protein>
<proteinExistence type="predicted"/>
<dbReference type="EMBL" id="CAUYUJ010016560">
    <property type="protein sequence ID" value="CAK0866682.1"/>
    <property type="molecule type" value="Genomic_DNA"/>
</dbReference>
<sequence>MSEERRLGKELNAKLASAAWQEHCDMSSAGEKFTDGFVDAALTVYFRVLADDECRTIVMDAENTWGKRTPWDSAHKLEAAAKKCGQREQGVINLRWVLHGVTDLVTNGHQPASAFSVRALSGKGMPNNRGMADLILYKMQVMKYCLASVLAPLNYDSEEKGLVASCIGSHGKYRSVFGYDHEQLSKVWLHKHAKPLQELIKMFADRGMRNELVHGIDYDGPIKNAVRFNSSMEELFDRTEIKEVLTRLIEQSHSHLGTVPESARRAPVEVTDDAENHSIALGFAMKKGGPGSLSDRLGEQTASMRDVLEKKWKIFEKLACLSEDAKHTLETIETAARQKVSDHVAIIVEGSTSQAMGNLISNTFVGGLRGDDHKKVLIIYDNKQAGESMTAPHIRMPSFKSDRLKKMMILPVAVPPD</sequence>
<evidence type="ECO:0000313" key="1">
    <source>
        <dbReference type="EMBL" id="CAK0866682.1"/>
    </source>
</evidence>
<reference evidence="1" key="1">
    <citation type="submission" date="2023-10" db="EMBL/GenBank/DDBJ databases">
        <authorList>
            <person name="Chen Y."/>
            <person name="Shah S."/>
            <person name="Dougan E. K."/>
            <person name="Thang M."/>
            <person name="Chan C."/>
        </authorList>
    </citation>
    <scope>NUCLEOTIDE SEQUENCE [LARGE SCALE GENOMIC DNA]</scope>
</reference>
<keyword evidence="2" id="KW-1185">Reference proteome</keyword>
<name>A0ABN9V1Q3_9DINO</name>
<comment type="caution">
    <text evidence="1">The sequence shown here is derived from an EMBL/GenBank/DDBJ whole genome shotgun (WGS) entry which is preliminary data.</text>
</comment>
<evidence type="ECO:0000313" key="2">
    <source>
        <dbReference type="Proteomes" id="UP001189429"/>
    </source>
</evidence>
<accession>A0ABN9V1Q3</accession>